<dbReference type="InterPro" id="IPR001736">
    <property type="entry name" value="PLipase_D/transphosphatidylase"/>
</dbReference>
<dbReference type="SUPFAM" id="SSF56024">
    <property type="entry name" value="Phospholipase D/nuclease"/>
    <property type="match status" value="2"/>
</dbReference>
<comment type="caution">
    <text evidence="3">The sequence shown here is derived from an EMBL/GenBank/DDBJ whole genome shotgun (WGS) entry which is preliminary data.</text>
</comment>
<dbReference type="Gene3D" id="3.30.870.10">
    <property type="entry name" value="Endonuclease Chain A"/>
    <property type="match status" value="2"/>
</dbReference>
<keyword evidence="1" id="KW-0732">Signal</keyword>
<evidence type="ECO:0000256" key="1">
    <source>
        <dbReference type="SAM" id="SignalP"/>
    </source>
</evidence>
<dbReference type="STRING" id="208480.SAMN02910418_02248"/>
<dbReference type="InterPro" id="IPR025202">
    <property type="entry name" value="PLD-like_dom"/>
</dbReference>
<evidence type="ECO:0000313" key="4">
    <source>
        <dbReference type="Proteomes" id="UP000185628"/>
    </source>
</evidence>
<dbReference type="GO" id="GO:0030572">
    <property type="term" value="F:phosphatidyltransferase activity"/>
    <property type="evidence" value="ECO:0007669"/>
    <property type="project" value="UniProtKB-ARBA"/>
</dbReference>
<dbReference type="Pfam" id="PF13091">
    <property type="entry name" value="PLDc_2"/>
    <property type="match status" value="2"/>
</dbReference>
<name>A0A1Q5Q4K8_9ACTO</name>
<gene>
    <name evidence="3" type="ORF">BSZ39_03100</name>
</gene>
<dbReference type="SMART" id="SM00155">
    <property type="entry name" value="PLDc"/>
    <property type="match status" value="2"/>
</dbReference>
<evidence type="ECO:0000313" key="3">
    <source>
        <dbReference type="EMBL" id="OKL54632.1"/>
    </source>
</evidence>
<dbReference type="CDD" id="cd09159">
    <property type="entry name" value="PLDc_ybhO_like_2"/>
    <property type="match status" value="1"/>
</dbReference>
<evidence type="ECO:0000259" key="2">
    <source>
        <dbReference type="PROSITE" id="PS50035"/>
    </source>
</evidence>
<reference evidence="4" key="1">
    <citation type="submission" date="2016-12" db="EMBL/GenBank/DDBJ databases">
        <authorList>
            <person name="Meng X."/>
        </authorList>
    </citation>
    <scope>NUCLEOTIDE SEQUENCE [LARGE SCALE GENOMIC DNA]</scope>
    <source>
        <strain evidence="4">DSM 19116</strain>
    </source>
</reference>
<accession>A0A1Q5Q4K8</accession>
<dbReference type="EMBL" id="MQVR01000011">
    <property type="protein sequence ID" value="OKL54632.1"/>
    <property type="molecule type" value="Genomic_DNA"/>
</dbReference>
<proteinExistence type="predicted"/>
<feature type="chain" id="PRO_5038814086" evidence="1">
    <location>
        <begin position="23"/>
        <end position="411"/>
    </location>
</feature>
<dbReference type="CDD" id="cd09110">
    <property type="entry name" value="PLDc_CLS_1"/>
    <property type="match status" value="1"/>
</dbReference>
<feature type="domain" description="PLD phosphodiesterase" evidence="2">
    <location>
        <begin position="324"/>
        <end position="351"/>
    </location>
</feature>
<dbReference type="Proteomes" id="UP000185628">
    <property type="component" value="Unassembled WGS sequence"/>
</dbReference>
<protein>
    <submittedName>
        <fullName evidence="3">Cardiolipin synthase B</fullName>
    </submittedName>
</protein>
<dbReference type="PANTHER" id="PTHR21248">
    <property type="entry name" value="CARDIOLIPIN SYNTHASE"/>
    <property type="match status" value="1"/>
</dbReference>
<dbReference type="PROSITE" id="PS50035">
    <property type="entry name" value="PLD"/>
    <property type="match status" value="2"/>
</dbReference>
<dbReference type="AlphaFoldDB" id="A0A1Q5Q4K8"/>
<keyword evidence="4" id="KW-1185">Reference proteome</keyword>
<organism evidence="3 4">
    <name type="scientific">Bowdeniella nasicola</name>
    <dbReference type="NCBI Taxonomy" id="208480"/>
    <lineage>
        <taxon>Bacteria</taxon>
        <taxon>Bacillati</taxon>
        <taxon>Actinomycetota</taxon>
        <taxon>Actinomycetes</taxon>
        <taxon>Actinomycetales</taxon>
        <taxon>Actinomycetaceae</taxon>
        <taxon>Bowdeniella</taxon>
    </lineage>
</organism>
<dbReference type="PANTHER" id="PTHR21248:SF22">
    <property type="entry name" value="PHOSPHOLIPASE D"/>
    <property type="match status" value="1"/>
</dbReference>
<sequence>MRGRSIPRAVLTGLAVTFTAQLGVAAALTAVDAVRKTREGPHGGFPTLSPQRSVVHHTEITTYTEGGQLYRDMLEAIRGAKHLILFESYIWKDDEIGREFKEALTQAAHRGVEVFVIYDTFANLVVPRSFKNFDPALHVLPFPLIRPGLLTLNPRYAGRDHRKILVVDEEVGFVGGFNIGKLYADTWRDTHVRLSGSAVWELTNAYVDFWNAYRKSRHPILPDRGAKSWDSRIRAALNMPNRMLFPVRGLYLDAIDRADDRVWITQGYFLPDDDIVASILAARDRGVDVRIIVPSISNHVVADWVSRGYYARLLEAGVRIFLYQEAMVHAKTATVDGRWTTVGTTNVDRLSMIGNFEINLEIFDADQARVMEDVFENDLTNCKELTLEAWEARPRWKRGVEAFLHPLRPLL</sequence>
<feature type="signal peptide" evidence="1">
    <location>
        <begin position="1"/>
        <end position="22"/>
    </location>
</feature>
<dbReference type="GO" id="GO:0032049">
    <property type="term" value="P:cardiolipin biosynthetic process"/>
    <property type="evidence" value="ECO:0007669"/>
    <property type="project" value="UniProtKB-ARBA"/>
</dbReference>
<feature type="domain" description="PLD phosphodiesterase" evidence="2">
    <location>
        <begin position="156"/>
        <end position="183"/>
    </location>
</feature>